<dbReference type="CDD" id="cd00569">
    <property type="entry name" value="HTH_Hin_like"/>
    <property type="match status" value="1"/>
</dbReference>
<dbReference type="SUPFAM" id="SSF46689">
    <property type="entry name" value="Homeodomain-like"/>
    <property type="match status" value="1"/>
</dbReference>
<dbReference type="OrthoDB" id="24728at2157"/>
<dbReference type="GO" id="GO:0000150">
    <property type="term" value="F:DNA strand exchange activity"/>
    <property type="evidence" value="ECO:0007669"/>
    <property type="project" value="InterPro"/>
</dbReference>
<dbReference type="Gene3D" id="1.10.10.60">
    <property type="entry name" value="Homeodomain-like"/>
    <property type="match status" value="1"/>
</dbReference>
<keyword evidence="4" id="KW-0233">DNA recombination</keyword>
<keyword evidence="3" id="KW-0238">DNA-binding</keyword>
<dbReference type="InterPro" id="IPR050639">
    <property type="entry name" value="SSR_resolvase"/>
</dbReference>
<accession>H1Z2M8</accession>
<dbReference type="InParanoid" id="H1Z2M8"/>
<dbReference type="AlphaFoldDB" id="H1Z2M8"/>
<keyword evidence="2" id="KW-0229">DNA integration</keyword>
<dbReference type="GO" id="GO:0003677">
    <property type="term" value="F:DNA binding"/>
    <property type="evidence" value="ECO:0007669"/>
    <property type="project" value="UniProtKB-KW"/>
</dbReference>
<dbReference type="InterPro" id="IPR006120">
    <property type="entry name" value="Resolvase_HTH_dom"/>
</dbReference>
<dbReference type="SUPFAM" id="SSF53041">
    <property type="entry name" value="Resolvase-like"/>
    <property type="match status" value="1"/>
</dbReference>
<feature type="domain" description="Resolvase/invertase-type recombinase catalytic" evidence="5">
    <location>
        <begin position="4"/>
        <end position="147"/>
    </location>
</feature>
<keyword evidence="7" id="KW-1185">Reference proteome</keyword>
<dbReference type="InterPro" id="IPR006118">
    <property type="entry name" value="Recombinase_CS"/>
</dbReference>
<dbReference type="InterPro" id="IPR036162">
    <property type="entry name" value="Resolvase-like_N_sf"/>
</dbReference>
<dbReference type="CDD" id="cd03768">
    <property type="entry name" value="SR_ResInv"/>
    <property type="match status" value="1"/>
</dbReference>
<dbReference type="PROSITE" id="PS00397">
    <property type="entry name" value="RECOMBINASES_1"/>
    <property type="match status" value="1"/>
</dbReference>
<dbReference type="Proteomes" id="UP000005741">
    <property type="component" value="Chromosome"/>
</dbReference>
<dbReference type="InterPro" id="IPR009057">
    <property type="entry name" value="Homeodomain-like_sf"/>
</dbReference>
<dbReference type="PATRIC" id="fig|937775.9.peg.2690"/>
<dbReference type="PROSITE" id="PS51736">
    <property type="entry name" value="RECOMBINASES_3"/>
    <property type="match status" value="1"/>
</dbReference>
<dbReference type="GO" id="GO:0015074">
    <property type="term" value="P:DNA integration"/>
    <property type="evidence" value="ECO:0007669"/>
    <property type="project" value="UniProtKB-KW"/>
</dbReference>
<evidence type="ECO:0000256" key="2">
    <source>
        <dbReference type="ARBA" id="ARBA00022908"/>
    </source>
</evidence>
<dbReference type="STRING" id="937775.Metlim_2380"/>
<comment type="similarity">
    <text evidence="1">Belongs to the site-specific recombinase resolvase family.</text>
</comment>
<dbReference type="Gene3D" id="3.40.50.1390">
    <property type="entry name" value="Resolvase, N-terminal catalytic domain"/>
    <property type="match status" value="1"/>
</dbReference>
<organism evidence="6 7">
    <name type="scientific">Methanoplanus limicola DSM 2279</name>
    <dbReference type="NCBI Taxonomy" id="937775"/>
    <lineage>
        <taxon>Archaea</taxon>
        <taxon>Methanobacteriati</taxon>
        <taxon>Methanobacteriota</taxon>
        <taxon>Stenosarchaea group</taxon>
        <taxon>Methanomicrobia</taxon>
        <taxon>Methanomicrobiales</taxon>
        <taxon>Methanomicrobiaceae</taxon>
        <taxon>Methanoplanus</taxon>
    </lineage>
</organism>
<dbReference type="InterPro" id="IPR006119">
    <property type="entry name" value="Resolv_N"/>
</dbReference>
<dbReference type="PANTHER" id="PTHR30461">
    <property type="entry name" value="DNA-INVERTASE FROM LAMBDOID PROPHAGE"/>
    <property type="match status" value="1"/>
</dbReference>
<evidence type="ECO:0000313" key="6">
    <source>
        <dbReference type="EMBL" id="EHQ36431.1"/>
    </source>
</evidence>
<dbReference type="HOGENOM" id="CLU_010686_8_0_2"/>
<evidence type="ECO:0000256" key="4">
    <source>
        <dbReference type="ARBA" id="ARBA00023172"/>
    </source>
</evidence>
<protein>
    <submittedName>
        <fullName evidence="6">Resolvase domain-containing protein</fullName>
    </submittedName>
</protein>
<gene>
    <name evidence="6" type="ORF">Metlim_2380</name>
</gene>
<proteinExistence type="inferred from homology"/>
<dbReference type="SMART" id="SM00857">
    <property type="entry name" value="Resolvase"/>
    <property type="match status" value="1"/>
</dbReference>
<sequence length="193" mass="21914">MPEKVCIYARVSTDDQNLDNQIIKLKEYAQVKDFDIVQVYTDKASGKNTNRTGFQQMLKDLEKNPLEIRAVMIYKLDRIGRSLSDLIKIAQWLADHNIGLVSVTDNIDTTTPSGRLFYHIIGSIAEYEREIIIERTKAGLDRARAEGKRVGRPEADISTADIKRLQAEGVPISKIAKRYGVSRTTIYNKLNEN</sequence>
<evidence type="ECO:0000259" key="5">
    <source>
        <dbReference type="PROSITE" id="PS51736"/>
    </source>
</evidence>
<dbReference type="PANTHER" id="PTHR30461:SF2">
    <property type="entry name" value="SERINE RECOMBINASE PINE-RELATED"/>
    <property type="match status" value="1"/>
</dbReference>
<dbReference type="RefSeq" id="WP_004078695.1">
    <property type="nucleotide sequence ID" value="NZ_CM001436.1"/>
</dbReference>
<dbReference type="Pfam" id="PF02796">
    <property type="entry name" value="HTH_7"/>
    <property type="match status" value="1"/>
</dbReference>
<evidence type="ECO:0000256" key="3">
    <source>
        <dbReference type="ARBA" id="ARBA00023125"/>
    </source>
</evidence>
<evidence type="ECO:0000256" key="1">
    <source>
        <dbReference type="ARBA" id="ARBA00009913"/>
    </source>
</evidence>
<reference evidence="6 7" key="1">
    <citation type="submission" date="2011-10" db="EMBL/GenBank/DDBJ databases">
        <title>The Improved High-Quality Draft genome of Methanoplanus limicola DSM 2279.</title>
        <authorList>
            <consortium name="US DOE Joint Genome Institute (JGI-PGF)"/>
            <person name="Lucas S."/>
            <person name="Copeland A."/>
            <person name="Lapidus A."/>
            <person name="Glavina del Rio T."/>
            <person name="Dalin E."/>
            <person name="Tice H."/>
            <person name="Bruce D."/>
            <person name="Goodwin L."/>
            <person name="Pitluck S."/>
            <person name="Peters L."/>
            <person name="Mikhailova N."/>
            <person name="Lu M."/>
            <person name="Kyrpides N."/>
            <person name="Mavromatis K."/>
            <person name="Ivanova N."/>
            <person name="Markowitz V."/>
            <person name="Cheng J.-F."/>
            <person name="Hugenholtz P."/>
            <person name="Woyke T."/>
            <person name="Wu D."/>
            <person name="Wirth R."/>
            <person name="Brambilla E.-M."/>
            <person name="Klenk H.-P."/>
            <person name="Eisen J.A."/>
        </authorList>
    </citation>
    <scope>NUCLEOTIDE SEQUENCE [LARGE SCALE GENOMIC DNA]</scope>
    <source>
        <strain evidence="6 7">DSM 2279</strain>
    </source>
</reference>
<evidence type="ECO:0000313" key="7">
    <source>
        <dbReference type="Proteomes" id="UP000005741"/>
    </source>
</evidence>
<dbReference type="EMBL" id="CM001436">
    <property type="protein sequence ID" value="EHQ36431.1"/>
    <property type="molecule type" value="Genomic_DNA"/>
</dbReference>
<name>H1Z2M8_9EURY</name>
<dbReference type="Pfam" id="PF00239">
    <property type="entry name" value="Resolvase"/>
    <property type="match status" value="1"/>
</dbReference>